<evidence type="ECO:0000256" key="1">
    <source>
        <dbReference type="SAM" id="SignalP"/>
    </source>
</evidence>
<proteinExistence type="predicted"/>
<protein>
    <submittedName>
        <fullName evidence="2">Uncharacterized protein</fullName>
    </submittedName>
</protein>
<feature type="chain" id="PRO_5046094080" evidence="1">
    <location>
        <begin position="21"/>
        <end position="363"/>
    </location>
</feature>
<name>A0ABY7E0X5_MYAAR</name>
<keyword evidence="1" id="KW-0732">Signal</keyword>
<evidence type="ECO:0000313" key="2">
    <source>
        <dbReference type="EMBL" id="WAR03450.1"/>
    </source>
</evidence>
<dbReference type="EMBL" id="CP111015">
    <property type="protein sequence ID" value="WAR03450.1"/>
    <property type="molecule type" value="Genomic_DNA"/>
</dbReference>
<accession>A0ABY7E0X5</accession>
<feature type="signal peptide" evidence="1">
    <location>
        <begin position="1"/>
        <end position="20"/>
    </location>
</feature>
<keyword evidence="3" id="KW-1185">Reference proteome</keyword>
<dbReference type="Proteomes" id="UP001164746">
    <property type="component" value="Chromosome 4"/>
</dbReference>
<evidence type="ECO:0000313" key="3">
    <source>
        <dbReference type="Proteomes" id="UP001164746"/>
    </source>
</evidence>
<sequence length="363" mass="40592">MISVHGYILLSFLLLLMANGMIVCERGVRAPRQKYAMYVWTDGFDKGVSGCGLSEFLAWDSRGPCFTHTWNTAEKRAWLWNTCNLPGREVSAIFVSDVHHNLKRAKETGDCSSADISTVRLMLSEGHSQVPNLKIYGLYAVSDLAVSERSLVQYIVHYNDHCARNPNERFDGVAVNNEAYAGIKCKSDAERTQYLHALAEITLEAGKQTNGRLLTHYSMGWHWGICDGAPSDITWRGNTYNANHHMIDIFDSTDVQVGYIIHPQIADRMRHAGYDHALAAGKPIYTTVYTNRATSLCQTSFFPDNTCHVHGHSEAAMFERFDDFSNNGIAHALPCIHYFRGIYSAGAHPDWPSHHSGHSPIIG</sequence>
<organism evidence="2 3">
    <name type="scientific">Mya arenaria</name>
    <name type="common">Soft-shell clam</name>
    <dbReference type="NCBI Taxonomy" id="6604"/>
    <lineage>
        <taxon>Eukaryota</taxon>
        <taxon>Metazoa</taxon>
        <taxon>Spiralia</taxon>
        <taxon>Lophotrochozoa</taxon>
        <taxon>Mollusca</taxon>
        <taxon>Bivalvia</taxon>
        <taxon>Autobranchia</taxon>
        <taxon>Heteroconchia</taxon>
        <taxon>Euheterodonta</taxon>
        <taxon>Imparidentia</taxon>
        <taxon>Neoheterodontei</taxon>
        <taxon>Myida</taxon>
        <taxon>Myoidea</taxon>
        <taxon>Myidae</taxon>
        <taxon>Mya</taxon>
    </lineage>
</organism>
<reference evidence="2" key="1">
    <citation type="submission" date="2022-11" db="EMBL/GenBank/DDBJ databases">
        <title>Centuries of genome instability and evolution in soft-shell clam transmissible cancer (bioRxiv).</title>
        <authorList>
            <person name="Hart S.F.M."/>
            <person name="Yonemitsu M.A."/>
            <person name="Giersch R.M."/>
            <person name="Beal B.F."/>
            <person name="Arriagada G."/>
            <person name="Davis B.W."/>
            <person name="Ostrander E.A."/>
            <person name="Goff S.P."/>
            <person name="Metzger M.J."/>
        </authorList>
    </citation>
    <scope>NUCLEOTIDE SEQUENCE</scope>
    <source>
        <strain evidence="2">MELC-2E11</strain>
        <tissue evidence="2">Siphon/mantle</tissue>
    </source>
</reference>
<gene>
    <name evidence="2" type="ORF">MAR_010008</name>
</gene>